<dbReference type="InterPro" id="IPR006343">
    <property type="entry name" value="DnaB/C_C"/>
</dbReference>
<sequence>MGFCSYSREFSLSSYTNIENQFIQKYMASADGDAVKVYIFGLYLCQNVQGEYTLGEAAHTLQMEPERVADLFRFWEDFDLLEIVSKDPFSVRYFPADYGKGRPKRIRTEKYADFNKAVQSLMPQKMISASEFMKYFSVMEEYAIKPEAMLLIVRYCIDLKGENIAQNYILQVARNFAAEGVTTVEQIENKLSDYVVRGGDLARILRACGSTKKPEPGDYRLLKKWTEEFGYDVDTIVYTASQFKKGGLAKLDAVLGELYAGKKFGEGEIREYLARKEQVRGLTLNIARELGVYCQVVDTYTDNFVSGWLAAGYDDASLVNLAKYCFRRERKSFEKMDELIRKLVALGVVSAESIVAYIEDEAREQTFAAEVLKRAGLSRRVNNWDRDCLRNWRRWNFSDAMILKAAETAVGKASPVPYITSVLSSWKARGIFSPEQLAKEQASFGAAHGAFARDTHGDEQRKKMESYYFNLRERAQDRADHYRKLAFGNEAFRLNDEAIKANEIKLAKAEALGGDTREPAEQLRRLRQERAELLAQMRLTEEMLVPQYRCKKCSDTGFDKNGNVCDCYRESVEDASDEKKLENILDVYSNIDL</sequence>
<dbReference type="EMBL" id="DXFD01000101">
    <property type="protein sequence ID" value="HIX47381.1"/>
    <property type="molecule type" value="Genomic_DNA"/>
</dbReference>
<accession>A0A9D2ASG0</accession>
<reference evidence="3" key="1">
    <citation type="journal article" date="2021" name="PeerJ">
        <title>Extensive microbial diversity within the chicken gut microbiome revealed by metagenomics and culture.</title>
        <authorList>
            <person name="Gilroy R."/>
            <person name="Ravi A."/>
            <person name="Getino M."/>
            <person name="Pursley I."/>
            <person name="Horton D.L."/>
            <person name="Alikhan N.F."/>
            <person name="Baker D."/>
            <person name="Gharbi K."/>
            <person name="Hall N."/>
            <person name="Watson M."/>
            <person name="Adriaenssens E.M."/>
            <person name="Foster-Nyarko E."/>
            <person name="Jarju S."/>
            <person name="Secka A."/>
            <person name="Antonio M."/>
            <person name="Oren A."/>
            <person name="Chaudhuri R.R."/>
            <person name="La Ragione R."/>
            <person name="Hildebrand F."/>
            <person name="Pallen M.J."/>
        </authorList>
    </citation>
    <scope>NUCLEOTIDE SEQUENCE</scope>
    <source>
        <strain evidence="3">26628</strain>
    </source>
</reference>
<comment type="caution">
    <text evidence="3">The sequence shown here is derived from an EMBL/GenBank/DDBJ whole genome shotgun (WGS) entry which is preliminary data.</text>
</comment>
<organism evidence="3 4">
    <name type="scientific">Candidatus Borkfalkia faecigallinarum</name>
    <dbReference type="NCBI Taxonomy" id="2838509"/>
    <lineage>
        <taxon>Bacteria</taxon>
        <taxon>Bacillati</taxon>
        <taxon>Bacillota</taxon>
        <taxon>Clostridia</taxon>
        <taxon>Christensenellales</taxon>
        <taxon>Christensenellaceae</taxon>
        <taxon>Candidatus Borkfalkia</taxon>
    </lineage>
</organism>
<evidence type="ECO:0000313" key="3">
    <source>
        <dbReference type="EMBL" id="HIX47381.1"/>
    </source>
</evidence>
<protein>
    <submittedName>
        <fullName evidence="3">DnaD domain protein</fullName>
    </submittedName>
</protein>
<reference evidence="3" key="2">
    <citation type="submission" date="2021-04" db="EMBL/GenBank/DDBJ databases">
        <authorList>
            <person name="Gilroy R."/>
        </authorList>
    </citation>
    <scope>NUCLEOTIDE SEQUENCE</scope>
    <source>
        <strain evidence="3">26628</strain>
    </source>
</reference>
<name>A0A9D2ASG0_9FIRM</name>
<dbReference type="Gene3D" id="1.10.10.630">
    <property type="entry name" value="DnaD domain-like"/>
    <property type="match status" value="2"/>
</dbReference>
<evidence type="ECO:0000259" key="2">
    <source>
        <dbReference type="Pfam" id="PF07261"/>
    </source>
</evidence>
<proteinExistence type="inferred from homology"/>
<feature type="domain" description="DnaB/C C-terminal" evidence="2">
    <location>
        <begin position="125"/>
        <end position="190"/>
    </location>
</feature>
<dbReference type="InterPro" id="IPR034829">
    <property type="entry name" value="DnaD-like_sf"/>
</dbReference>
<comment type="similarity">
    <text evidence="1">Belongs to the DnaB/DnaD family.</text>
</comment>
<dbReference type="Proteomes" id="UP000824249">
    <property type="component" value="Unassembled WGS sequence"/>
</dbReference>
<dbReference type="AlphaFoldDB" id="A0A9D2ASG0"/>
<evidence type="ECO:0000256" key="1">
    <source>
        <dbReference type="ARBA" id="ARBA00093462"/>
    </source>
</evidence>
<gene>
    <name evidence="3" type="ORF">H9737_06810</name>
</gene>
<dbReference type="Pfam" id="PF07261">
    <property type="entry name" value="DnaB_2"/>
    <property type="match status" value="2"/>
</dbReference>
<evidence type="ECO:0000313" key="4">
    <source>
        <dbReference type="Proteomes" id="UP000824249"/>
    </source>
</evidence>
<feature type="domain" description="DnaB/C C-terminal" evidence="2">
    <location>
        <begin position="379"/>
        <end position="440"/>
    </location>
</feature>